<sequence>MSVQQKLSVLLTVPLAALVLTGVPFVVGRLDSAISAAATVNSAQYAREVAEVIEVLQQERLLALCSLASPEVDDSGYAALAATTGDLAQEVAEHGTPRLRQAVGQLAALDPVRRQVAAGTAAAMQVQEAYHGRIVDLINALELTSQPLADMVGLRQMSALDAVLRSDEEAHRMASALLVSVADRRGAAGLAIEARSLHATDVNRFRQQGEPAAVAMLDQLERGSNHVRLEELIAEVGDGGGLPAPLTEVVAVARSTATQTGAFQERVVHATAARAQTRATSAELAAATLIGLAIALLVWVVWLSVRVSRSVALPLRRLTSAATFVADLARDELVRVADSDATDLDAADRSRPPTLAIVEVHSSDEIGSLAAAFNRVQTTAARLMEQQAASRRNVAVMFANIARRTRALVARQLAFIDEFERNEQDERMLIQLYRLDHLTTRLRRSADSLLVVSGIREDEPISAAAPLLEVVRSAVAEIEGYQAVRIAAVCEVTILPQLVPDLRLLLAELLENATAFSPPGMPVEVYARLAGHCEIAVVDHGIGLPADRLAEENRRLIDRERLDVAPTSVLGLFVVGRIARRHGLRVQLRPSPGHGVSVEIQIPSALFTTRRVLPRQGFPEPLPATGPYGAGPYDAGPYDHGRYDHVAFDHGRYDPRADKTRELVQLSDWGACEPDNSFTWFDPHELEATAGAVVHDTATDGRPSPRPVRPGMPIPVALPSVPAAPAAPTPVLTRSGLTRRQPGGHLPAFATVDGATDHSVMDHSVMDHKVTDHSVIDHDTENSADQPPPSHGGLTRRVPGSHLDRTLCGDHTSPPSATGRTQSRDPLAERAELDSFVAGVARAVGTRSDAPAHQ</sequence>
<evidence type="ECO:0000259" key="12">
    <source>
        <dbReference type="PROSITE" id="PS50109"/>
    </source>
</evidence>
<dbReference type="Pfam" id="PF02518">
    <property type="entry name" value="HATPase_c"/>
    <property type="match status" value="1"/>
</dbReference>
<name>A0A8J3T7T2_9ACTN</name>
<dbReference type="InterPro" id="IPR036890">
    <property type="entry name" value="HATPase_C_sf"/>
</dbReference>
<dbReference type="AlphaFoldDB" id="A0A8J3T7T2"/>
<dbReference type="Proteomes" id="UP000599074">
    <property type="component" value="Unassembled WGS sequence"/>
</dbReference>
<keyword evidence="7 14" id="KW-0418">Kinase</keyword>
<keyword evidence="6 11" id="KW-0812">Transmembrane</keyword>
<dbReference type="EC" id="2.7.13.3" evidence="3"/>
<evidence type="ECO:0000256" key="9">
    <source>
        <dbReference type="ARBA" id="ARBA00023012"/>
    </source>
</evidence>
<feature type="domain" description="Histidine kinase" evidence="12">
    <location>
        <begin position="502"/>
        <end position="606"/>
    </location>
</feature>
<evidence type="ECO:0000256" key="8">
    <source>
        <dbReference type="ARBA" id="ARBA00022989"/>
    </source>
</evidence>
<dbReference type="InterPro" id="IPR050428">
    <property type="entry name" value="TCS_sensor_his_kinase"/>
</dbReference>
<evidence type="ECO:0000256" key="3">
    <source>
        <dbReference type="ARBA" id="ARBA00012438"/>
    </source>
</evidence>
<evidence type="ECO:0000313" key="14">
    <source>
        <dbReference type="EMBL" id="GII20897.1"/>
    </source>
</evidence>
<evidence type="ECO:0000313" key="15">
    <source>
        <dbReference type="Proteomes" id="UP000599074"/>
    </source>
</evidence>
<feature type="transmembrane region" description="Helical" evidence="11">
    <location>
        <begin position="284"/>
        <end position="305"/>
    </location>
</feature>
<dbReference type="PANTHER" id="PTHR45436:SF5">
    <property type="entry name" value="SENSOR HISTIDINE KINASE TRCS"/>
    <property type="match status" value="1"/>
</dbReference>
<dbReference type="InterPro" id="IPR013587">
    <property type="entry name" value="Nitrate/nitrite_sensing"/>
</dbReference>
<dbReference type="PANTHER" id="PTHR45436">
    <property type="entry name" value="SENSOR HISTIDINE KINASE YKOH"/>
    <property type="match status" value="1"/>
</dbReference>
<evidence type="ECO:0000256" key="10">
    <source>
        <dbReference type="SAM" id="MobiDB-lite"/>
    </source>
</evidence>
<dbReference type="CDD" id="cd06225">
    <property type="entry name" value="HAMP"/>
    <property type="match status" value="1"/>
</dbReference>
<evidence type="ECO:0000256" key="6">
    <source>
        <dbReference type="ARBA" id="ARBA00022692"/>
    </source>
</evidence>
<comment type="subcellular location">
    <subcellularLocation>
        <location evidence="2">Membrane</location>
    </subcellularLocation>
</comment>
<keyword evidence="4" id="KW-0597">Phosphoprotein</keyword>
<dbReference type="Gene3D" id="3.30.565.10">
    <property type="entry name" value="Histidine kinase-like ATPase, C-terminal domain"/>
    <property type="match status" value="1"/>
</dbReference>
<dbReference type="Pfam" id="PF08376">
    <property type="entry name" value="NIT"/>
    <property type="match status" value="1"/>
</dbReference>
<evidence type="ECO:0000256" key="2">
    <source>
        <dbReference type="ARBA" id="ARBA00004370"/>
    </source>
</evidence>
<dbReference type="InterPro" id="IPR005467">
    <property type="entry name" value="His_kinase_dom"/>
</dbReference>
<keyword evidence="5" id="KW-0808">Transferase</keyword>
<evidence type="ECO:0000256" key="11">
    <source>
        <dbReference type="SAM" id="Phobius"/>
    </source>
</evidence>
<feature type="region of interest" description="Disordered" evidence="10">
    <location>
        <begin position="778"/>
        <end position="828"/>
    </location>
</feature>
<dbReference type="SMART" id="SM00387">
    <property type="entry name" value="HATPase_c"/>
    <property type="match status" value="1"/>
</dbReference>
<dbReference type="GO" id="GO:0000160">
    <property type="term" value="P:phosphorelay signal transduction system"/>
    <property type="evidence" value="ECO:0007669"/>
    <property type="project" value="UniProtKB-KW"/>
</dbReference>
<evidence type="ECO:0000256" key="1">
    <source>
        <dbReference type="ARBA" id="ARBA00000085"/>
    </source>
</evidence>
<evidence type="ECO:0000256" key="4">
    <source>
        <dbReference type="ARBA" id="ARBA00022553"/>
    </source>
</evidence>
<keyword evidence="9" id="KW-0902">Two-component regulatory system</keyword>
<dbReference type="SUPFAM" id="SSF55874">
    <property type="entry name" value="ATPase domain of HSP90 chaperone/DNA topoisomerase II/histidine kinase"/>
    <property type="match status" value="1"/>
</dbReference>
<accession>A0A8J3T7T2</accession>
<feature type="domain" description="HAMP" evidence="13">
    <location>
        <begin position="358"/>
        <end position="385"/>
    </location>
</feature>
<keyword evidence="15" id="KW-1185">Reference proteome</keyword>
<dbReference type="GO" id="GO:0005886">
    <property type="term" value="C:plasma membrane"/>
    <property type="evidence" value="ECO:0007669"/>
    <property type="project" value="TreeGrafter"/>
</dbReference>
<dbReference type="Gene3D" id="6.10.340.10">
    <property type="match status" value="1"/>
</dbReference>
<dbReference type="Pfam" id="PF00672">
    <property type="entry name" value="HAMP"/>
    <property type="match status" value="1"/>
</dbReference>
<keyword evidence="8 11" id="KW-1133">Transmembrane helix</keyword>
<protein>
    <recommendedName>
        <fullName evidence="3">histidine kinase</fullName>
        <ecNumber evidence="3">2.7.13.3</ecNumber>
    </recommendedName>
</protein>
<evidence type="ECO:0000256" key="5">
    <source>
        <dbReference type="ARBA" id="ARBA00022679"/>
    </source>
</evidence>
<dbReference type="PROSITE" id="PS50109">
    <property type="entry name" value="HIS_KIN"/>
    <property type="match status" value="1"/>
</dbReference>
<keyword evidence="11" id="KW-0472">Membrane</keyword>
<reference evidence="14" key="1">
    <citation type="submission" date="2021-01" db="EMBL/GenBank/DDBJ databases">
        <title>Whole genome shotgun sequence of Planosporangium mesophilum NBRC 109066.</title>
        <authorList>
            <person name="Komaki H."/>
            <person name="Tamura T."/>
        </authorList>
    </citation>
    <scope>NUCLEOTIDE SEQUENCE</scope>
    <source>
        <strain evidence="14">NBRC 109066</strain>
    </source>
</reference>
<dbReference type="InterPro" id="IPR003660">
    <property type="entry name" value="HAMP_dom"/>
</dbReference>
<gene>
    <name evidence="14" type="ORF">Pme01_04940</name>
</gene>
<dbReference type="GO" id="GO:0004673">
    <property type="term" value="F:protein histidine kinase activity"/>
    <property type="evidence" value="ECO:0007669"/>
    <property type="project" value="UniProtKB-EC"/>
</dbReference>
<comment type="caution">
    <text evidence="14">The sequence shown here is derived from an EMBL/GenBank/DDBJ whole genome shotgun (WGS) entry which is preliminary data.</text>
</comment>
<dbReference type="InterPro" id="IPR003594">
    <property type="entry name" value="HATPase_dom"/>
</dbReference>
<evidence type="ECO:0000256" key="7">
    <source>
        <dbReference type="ARBA" id="ARBA00022777"/>
    </source>
</evidence>
<proteinExistence type="predicted"/>
<dbReference type="PROSITE" id="PS50885">
    <property type="entry name" value="HAMP"/>
    <property type="match status" value="1"/>
</dbReference>
<dbReference type="EMBL" id="BOON01000005">
    <property type="protein sequence ID" value="GII20897.1"/>
    <property type="molecule type" value="Genomic_DNA"/>
</dbReference>
<organism evidence="14 15">
    <name type="scientific">Planosporangium mesophilum</name>
    <dbReference type="NCBI Taxonomy" id="689768"/>
    <lineage>
        <taxon>Bacteria</taxon>
        <taxon>Bacillati</taxon>
        <taxon>Actinomycetota</taxon>
        <taxon>Actinomycetes</taxon>
        <taxon>Micromonosporales</taxon>
        <taxon>Micromonosporaceae</taxon>
        <taxon>Planosporangium</taxon>
    </lineage>
</organism>
<evidence type="ECO:0000259" key="13">
    <source>
        <dbReference type="PROSITE" id="PS50885"/>
    </source>
</evidence>
<comment type="catalytic activity">
    <reaction evidence="1">
        <text>ATP + protein L-histidine = ADP + protein N-phospho-L-histidine.</text>
        <dbReference type="EC" id="2.7.13.3"/>
    </reaction>
</comment>